<keyword evidence="1 3" id="KW-0853">WD repeat</keyword>
<accession>A0ABR3JQC4</accession>
<feature type="repeat" description="WD" evidence="3">
    <location>
        <begin position="885"/>
        <end position="926"/>
    </location>
</feature>
<name>A0ABR3JQC4_9AGAR</name>
<feature type="repeat" description="WD" evidence="3">
    <location>
        <begin position="1014"/>
        <end position="1045"/>
    </location>
</feature>
<evidence type="ECO:0000256" key="2">
    <source>
        <dbReference type="ARBA" id="ARBA00022737"/>
    </source>
</evidence>
<dbReference type="InterPro" id="IPR036322">
    <property type="entry name" value="WD40_repeat_dom_sf"/>
</dbReference>
<evidence type="ECO:0000259" key="4">
    <source>
        <dbReference type="PROSITE" id="PS50837"/>
    </source>
</evidence>
<dbReference type="InterPro" id="IPR007111">
    <property type="entry name" value="NACHT_NTPase"/>
</dbReference>
<dbReference type="InterPro" id="IPR001680">
    <property type="entry name" value="WD40_rpt"/>
</dbReference>
<dbReference type="InterPro" id="IPR020472">
    <property type="entry name" value="WD40_PAC1"/>
</dbReference>
<protein>
    <recommendedName>
        <fullName evidence="4">NACHT domain-containing protein</fullName>
    </recommendedName>
</protein>
<feature type="repeat" description="WD" evidence="3">
    <location>
        <begin position="842"/>
        <end position="883"/>
    </location>
</feature>
<dbReference type="InterPro" id="IPR019775">
    <property type="entry name" value="WD40_repeat_CS"/>
</dbReference>
<dbReference type="PROSITE" id="PS50837">
    <property type="entry name" value="NACHT"/>
    <property type="match status" value="1"/>
</dbReference>
<dbReference type="Gene3D" id="2.130.10.10">
    <property type="entry name" value="YVTN repeat-like/Quinoprotein amine dehydrogenase"/>
    <property type="match status" value="3"/>
</dbReference>
<dbReference type="SUPFAM" id="SSF50978">
    <property type="entry name" value="WD40 repeat-like"/>
    <property type="match status" value="1"/>
</dbReference>
<dbReference type="PROSITE" id="PS50294">
    <property type="entry name" value="WD_REPEATS_REGION"/>
    <property type="match status" value="7"/>
</dbReference>
<dbReference type="PANTHER" id="PTHR19879">
    <property type="entry name" value="TRANSCRIPTION INITIATION FACTOR TFIID"/>
    <property type="match status" value="1"/>
</dbReference>
<dbReference type="InterPro" id="IPR056884">
    <property type="entry name" value="NPHP3-like_N"/>
</dbReference>
<dbReference type="PROSITE" id="PS00678">
    <property type="entry name" value="WD_REPEATS_1"/>
    <property type="match status" value="6"/>
</dbReference>
<dbReference type="PRINTS" id="PR00320">
    <property type="entry name" value="GPROTEINBRPT"/>
</dbReference>
<comment type="caution">
    <text evidence="5">The sequence shown here is derived from an EMBL/GenBank/DDBJ whole genome shotgun (WGS) entry which is preliminary data.</text>
</comment>
<keyword evidence="6" id="KW-1185">Reference proteome</keyword>
<dbReference type="InterPro" id="IPR027417">
    <property type="entry name" value="P-loop_NTPase"/>
</dbReference>
<dbReference type="SUPFAM" id="SSF52540">
    <property type="entry name" value="P-loop containing nucleoside triphosphate hydrolases"/>
    <property type="match status" value="1"/>
</dbReference>
<organism evidence="5 6">
    <name type="scientific">Hohenbuehelia grisea</name>
    <dbReference type="NCBI Taxonomy" id="104357"/>
    <lineage>
        <taxon>Eukaryota</taxon>
        <taxon>Fungi</taxon>
        <taxon>Dikarya</taxon>
        <taxon>Basidiomycota</taxon>
        <taxon>Agaricomycotina</taxon>
        <taxon>Agaricomycetes</taxon>
        <taxon>Agaricomycetidae</taxon>
        <taxon>Agaricales</taxon>
        <taxon>Pleurotineae</taxon>
        <taxon>Pleurotaceae</taxon>
        <taxon>Hohenbuehelia</taxon>
    </lineage>
</organism>
<dbReference type="Pfam" id="PF00400">
    <property type="entry name" value="WD40"/>
    <property type="match status" value="7"/>
</dbReference>
<dbReference type="CDD" id="cd00200">
    <property type="entry name" value="WD40"/>
    <property type="match status" value="1"/>
</dbReference>
<proteinExistence type="predicted"/>
<dbReference type="PANTHER" id="PTHR19879:SF9">
    <property type="entry name" value="TRANSCRIPTION INITIATION FACTOR TFIID SUBUNIT 5"/>
    <property type="match status" value="1"/>
</dbReference>
<keyword evidence="2" id="KW-0677">Repeat</keyword>
<feature type="repeat" description="WD" evidence="3">
    <location>
        <begin position="928"/>
        <end position="969"/>
    </location>
</feature>
<evidence type="ECO:0000256" key="3">
    <source>
        <dbReference type="PROSITE-ProRule" id="PRU00221"/>
    </source>
</evidence>
<dbReference type="EMBL" id="JASNQZ010000004">
    <property type="protein sequence ID" value="KAL0958024.1"/>
    <property type="molecule type" value="Genomic_DNA"/>
</dbReference>
<feature type="repeat" description="WD" evidence="3">
    <location>
        <begin position="756"/>
        <end position="797"/>
    </location>
</feature>
<evidence type="ECO:0000313" key="6">
    <source>
        <dbReference type="Proteomes" id="UP001556367"/>
    </source>
</evidence>
<evidence type="ECO:0000256" key="1">
    <source>
        <dbReference type="ARBA" id="ARBA00022574"/>
    </source>
</evidence>
<dbReference type="Gene3D" id="3.40.50.300">
    <property type="entry name" value="P-loop containing nucleotide triphosphate hydrolases"/>
    <property type="match status" value="1"/>
</dbReference>
<evidence type="ECO:0000313" key="5">
    <source>
        <dbReference type="EMBL" id="KAL0958024.1"/>
    </source>
</evidence>
<dbReference type="InterPro" id="IPR015943">
    <property type="entry name" value="WD40/YVTN_repeat-like_dom_sf"/>
</dbReference>
<dbReference type="Proteomes" id="UP001556367">
    <property type="component" value="Unassembled WGS sequence"/>
</dbReference>
<dbReference type="PROSITE" id="PS50082">
    <property type="entry name" value="WD_REPEATS_2"/>
    <property type="match status" value="7"/>
</dbReference>
<feature type="repeat" description="WD" evidence="3">
    <location>
        <begin position="799"/>
        <end position="840"/>
    </location>
</feature>
<sequence>MRQGRLIYTFREGLIPPPLTLVPCLCFTAATMPPKRRLSFSEQQSSQKRHRGFEDDFNSGLLPVSNHPLPLGDYPQAPTVATGFPSYSNNHQSQVHVAPAISRQLETLTPAHVPNHLTPQPTPATTGIQFPATVQPGSRTDLTIGHGAVFNNTVMNDVGRDQIIHNAPVVYQQSGDLAQLRPVQRADILAQGESGCLVDTRVAVLEGLKAWSRDPNASRVYWLVGGAGAGKSAISRSFALWLKDHGFLGGSFFCHRQTADRADARAIVRTLAFHLACRNPIYRTALIHALQDLQLSGVADWAVDKQVETLLGTLLARSCPIQGSLVVVVDALDECRDEDETKSLLTTILSVASALPIKWFITSRPEPHIRKEFESRTPWDQRSCILRLHEIERDVVSEDITRFLRHHFDCIKRHPYIPHDWPSEWEIKKLAALSGTLFIYAATVMKYIAQENPLSRLRNLTESPTTAGKPMTGGIDNMYKLILCDALDPDKRETQEILLTRRALATILAARDPLPLSAIAQLLRVPVVDVRACLAKLHAVIQVPADDDGVATVFHASFADYLSSRDRAADMHVDMGIASGDLAKDVMGIMSLELKFNISSCSSSYLPNTEQIFSPISPALTYACMNWAHHVLMLPTDHIQSVLSRVDKLLKENLLFWVEVLVAIGQYNSASPILMSLHSSNLPLRSDLRILLFDANDFLVTFHDVIEHSCPHMYISALSNLRQDSKISMLYGRRFSHVPRIQVENITPKQKAILRLHAHIRMVASVAFSPDGARIVSGSSDHTIRVWDASTGSPTMPPLEGHTLPVNSVAFSPDGARIVSGSDDSTIRVWDASTGSPTMSPLKGHTSSVYSVAFSPDGARIVSGSYDNTIRVWDASTGSPTMPPLEGHTGSVYSVAFSPDGARIVSGSHDHTIRVWDASTGSPAMPPLEGHTSSVHSVAFSPDGARIVSGSYDSTIRVWDASTGSPTMPPLEGHTLSVYSVAFSPDGAHIVSGSADGTLRAWDASTDSPTMSSVEGHTDSLNSVVVSSDGAHIVSGSLDKSMSLWCGTTQGGCPSSSVQDSNTHPLAHQLGPSSYEGVVSPFDKCGSLMVLPDLNDGWCRGPKGELFMWLLPEFRRHVSIPPCTLVIPNRRVTITAPRNYSAHGTDWTKCYTPDL</sequence>
<dbReference type="Pfam" id="PF24883">
    <property type="entry name" value="NPHP3_N"/>
    <property type="match status" value="1"/>
</dbReference>
<reference evidence="6" key="1">
    <citation type="submission" date="2024-06" db="EMBL/GenBank/DDBJ databases">
        <title>Multi-omics analyses provide insights into the biosynthesis of the anticancer antibiotic pleurotin in Hohenbuehelia grisea.</title>
        <authorList>
            <person name="Weaver J.A."/>
            <person name="Alberti F."/>
        </authorList>
    </citation>
    <scope>NUCLEOTIDE SEQUENCE [LARGE SCALE GENOMIC DNA]</scope>
    <source>
        <strain evidence="6">T-177</strain>
    </source>
</reference>
<feature type="domain" description="NACHT" evidence="4">
    <location>
        <begin position="219"/>
        <end position="365"/>
    </location>
</feature>
<gene>
    <name evidence="5" type="ORF">HGRIS_000200</name>
</gene>
<dbReference type="SMART" id="SM00320">
    <property type="entry name" value="WD40"/>
    <property type="match status" value="7"/>
</dbReference>
<feature type="repeat" description="WD" evidence="3">
    <location>
        <begin position="971"/>
        <end position="1012"/>
    </location>
</feature>